<name>A0A379Z2S9_9GAMM</name>
<reference evidence="2 3" key="1">
    <citation type="submission" date="2018-06" db="EMBL/GenBank/DDBJ databases">
        <authorList>
            <consortium name="Pathogen Informatics"/>
            <person name="Doyle S."/>
        </authorList>
    </citation>
    <scope>NUCLEOTIDE SEQUENCE [LARGE SCALE GENOMIC DNA]</scope>
    <source>
        <strain evidence="2 3">NCTC11544</strain>
    </source>
</reference>
<sequence>MLDKCNDRFGLIEKKAECVEHTLNQVKTDLATLTMRSVEFVTKGDLHKEVGLLHREIGLVHKEMANQTKWMISAIWVISTLLAVTGLCITAAKFWF</sequence>
<keyword evidence="1" id="KW-0472">Membrane</keyword>
<evidence type="ECO:0000313" key="2">
    <source>
        <dbReference type="EMBL" id="SUI53794.1"/>
    </source>
</evidence>
<feature type="transmembrane region" description="Helical" evidence="1">
    <location>
        <begin position="70"/>
        <end position="95"/>
    </location>
</feature>
<organism evidence="2 3">
    <name type="scientific">Serratia quinivorans</name>
    <dbReference type="NCBI Taxonomy" id="137545"/>
    <lineage>
        <taxon>Bacteria</taxon>
        <taxon>Pseudomonadati</taxon>
        <taxon>Pseudomonadota</taxon>
        <taxon>Gammaproteobacteria</taxon>
        <taxon>Enterobacterales</taxon>
        <taxon>Yersiniaceae</taxon>
        <taxon>Serratia</taxon>
    </lineage>
</organism>
<protein>
    <submittedName>
        <fullName evidence="2">Uncharacterized protein</fullName>
    </submittedName>
</protein>
<proteinExistence type="predicted"/>
<keyword evidence="1" id="KW-0812">Transmembrane</keyword>
<accession>A0A379Z2S9</accession>
<dbReference type="Proteomes" id="UP000255529">
    <property type="component" value="Unassembled WGS sequence"/>
</dbReference>
<dbReference type="AlphaFoldDB" id="A0A379Z2S9"/>
<keyword evidence="1" id="KW-1133">Transmembrane helix</keyword>
<evidence type="ECO:0000256" key="1">
    <source>
        <dbReference type="SAM" id="Phobius"/>
    </source>
</evidence>
<evidence type="ECO:0000313" key="3">
    <source>
        <dbReference type="Proteomes" id="UP000255529"/>
    </source>
</evidence>
<gene>
    <name evidence="2" type="ORF">NCTC11544_01514</name>
</gene>
<dbReference type="EMBL" id="UGYN01000002">
    <property type="protein sequence ID" value="SUI53794.1"/>
    <property type="molecule type" value="Genomic_DNA"/>
</dbReference>
<dbReference type="RefSeq" id="WP_115183270.1">
    <property type="nucleotide sequence ID" value="NZ_CAMIRZ010000002.1"/>
</dbReference>